<organism evidence="1">
    <name type="scientific">viral metagenome</name>
    <dbReference type="NCBI Taxonomy" id="1070528"/>
    <lineage>
        <taxon>unclassified sequences</taxon>
        <taxon>metagenomes</taxon>
        <taxon>organismal metagenomes</taxon>
    </lineage>
</organism>
<dbReference type="AlphaFoldDB" id="A0A6C0HV81"/>
<dbReference type="EMBL" id="MN740017">
    <property type="protein sequence ID" value="QHT84310.1"/>
    <property type="molecule type" value="Genomic_DNA"/>
</dbReference>
<accession>A0A6C0HV81</accession>
<protein>
    <submittedName>
        <fullName evidence="1">Uncharacterized protein</fullName>
    </submittedName>
</protein>
<proteinExistence type="predicted"/>
<sequence length="48" mass="5783">MYSPIKDTNNNVRINPNKNKYIIRGRRKLKIYKETYKSNNYESSVDSK</sequence>
<name>A0A6C0HV81_9ZZZZ</name>
<evidence type="ECO:0000313" key="1">
    <source>
        <dbReference type="EMBL" id="QHT84310.1"/>
    </source>
</evidence>
<reference evidence="1" key="1">
    <citation type="journal article" date="2020" name="Nature">
        <title>Giant virus diversity and host interactions through global metagenomics.</title>
        <authorList>
            <person name="Schulz F."/>
            <person name="Roux S."/>
            <person name="Paez-Espino D."/>
            <person name="Jungbluth S."/>
            <person name="Walsh D.A."/>
            <person name="Denef V.J."/>
            <person name="McMahon K.D."/>
            <person name="Konstantinidis K.T."/>
            <person name="Eloe-Fadrosh E.A."/>
            <person name="Kyrpides N.C."/>
            <person name="Woyke T."/>
        </authorList>
    </citation>
    <scope>NUCLEOTIDE SEQUENCE</scope>
    <source>
        <strain evidence="1">GVMAG-M-3300023184-177</strain>
    </source>
</reference>